<dbReference type="Pfam" id="PF00141">
    <property type="entry name" value="peroxidase"/>
    <property type="match status" value="1"/>
</dbReference>
<proteinExistence type="inferred from homology"/>
<keyword evidence="4" id="KW-0560">Oxidoreductase</keyword>
<feature type="domain" description="Plant heme peroxidase family profile" evidence="8">
    <location>
        <begin position="205"/>
        <end position="407"/>
    </location>
</feature>
<evidence type="ECO:0000256" key="3">
    <source>
        <dbReference type="ARBA" id="ARBA00022723"/>
    </source>
</evidence>
<dbReference type="InterPro" id="IPR044831">
    <property type="entry name" value="Ccp1-like"/>
</dbReference>
<keyword evidence="10" id="KW-1185">Reference proteome</keyword>
<dbReference type="Gene3D" id="1.10.420.10">
    <property type="entry name" value="Peroxidase, domain 2"/>
    <property type="match status" value="1"/>
</dbReference>
<accession>A0ABQ8HU72</accession>
<evidence type="ECO:0000259" key="8">
    <source>
        <dbReference type="PROSITE" id="PS50873"/>
    </source>
</evidence>
<evidence type="ECO:0000256" key="2">
    <source>
        <dbReference type="ARBA" id="ARBA00006873"/>
    </source>
</evidence>
<keyword evidence="3" id="KW-0479">Metal-binding</keyword>
<dbReference type="EMBL" id="JAFEMO010000007">
    <property type="protein sequence ID" value="KAH7567911.1"/>
    <property type="molecule type" value="Genomic_DNA"/>
</dbReference>
<evidence type="ECO:0000256" key="7">
    <source>
        <dbReference type="SAM" id="Phobius"/>
    </source>
</evidence>
<reference evidence="9 10" key="1">
    <citation type="submission" date="2021-02" db="EMBL/GenBank/DDBJ databases">
        <title>Plant Genome Project.</title>
        <authorList>
            <person name="Zhang R.-G."/>
        </authorList>
    </citation>
    <scope>NUCLEOTIDE SEQUENCE [LARGE SCALE GENOMIC DNA]</scope>
    <source>
        <tissue evidence="9">Leaves</tissue>
    </source>
</reference>
<dbReference type="InterPro" id="IPR019793">
    <property type="entry name" value="Peroxidases_heam-ligand_BS"/>
</dbReference>
<evidence type="ECO:0000256" key="1">
    <source>
        <dbReference type="ARBA" id="ARBA00001970"/>
    </source>
</evidence>
<sequence>MASSLSSAASSRLLSSTSISAKLSLSSFSTSSLSFSSSSLKYLKLSTRISRHLPNLKRSSVNVRNGGFSTVASPKCAASDPNQLKSAREDIKELLKTKFCHPILVYTFLFDHFYCHLPLFAIPTEFDDVFRHDFMSLNAYDAELNRVRLGWHDAGTYNKNIEEWPQRGGANGSLRYEIELKHAANAGLVNALKLIQPIKDKYSAVTYADLFQLASATAIEEAGGPKIPMKYGRVDVSGPEQCPEEGRLPGILYVELPILAAGPPSPADHLRDVFYRMGLNDKEIVALSGAHTLGRSRPERSGWGKPETKYTKDGPGAPGGQSWTTQWLKFDNSYFKDIKVRKDEDLLVLPTDAVLFEDPAFKVYAEKYAEDQELFFKDYAEAHAKLSNLGAKFDPPEGFVMDDGPTGATPEKFVAAKYSSGKSELSDTMKQKIRAEYEAIGGSPDKPLQSNYFLNIMIVIAVLALLTSLLGN</sequence>
<feature type="compositionally biased region" description="Basic and acidic residues" evidence="6">
    <location>
        <begin position="296"/>
        <end position="312"/>
    </location>
</feature>
<keyword evidence="7" id="KW-1133">Transmembrane helix</keyword>
<dbReference type="CDD" id="cd00691">
    <property type="entry name" value="ascorbate_peroxidase"/>
    <property type="match status" value="1"/>
</dbReference>
<dbReference type="InterPro" id="IPR002016">
    <property type="entry name" value="Haem_peroxidase"/>
</dbReference>
<dbReference type="PANTHER" id="PTHR31356:SF1">
    <property type="entry name" value="L-ASCORBATE PEROXIDASE S, CHLOROPLASTIC_MITOCHONDRIAL"/>
    <property type="match status" value="1"/>
</dbReference>
<comment type="cofactor">
    <cofactor evidence="1">
        <name>heme b</name>
        <dbReference type="ChEBI" id="CHEBI:60344"/>
    </cofactor>
</comment>
<evidence type="ECO:0000313" key="9">
    <source>
        <dbReference type="EMBL" id="KAH7567911.1"/>
    </source>
</evidence>
<feature type="transmembrane region" description="Helical" evidence="7">
    <location>
        <begin position="452"/>
        <end position="471"/>
    </location>
</feature>
<dbReference type="Proteomes" id="UP000827721">
    <property type="component" value="Unassembled WGS sequence"/>
</dbReference>
<evidence type="ECO:0000313" key="10">
    <source>
        <dbReference type="Proteomes" id="UP000827721"/>
    </source>
</evidence>
<dbReference type="PANTHER" id="PTHR31356">
    <property type="entry name" value="THYLAKOID LUMENAL 29 KDA PROTEIN, CHLOROPLASTIC-RELATED"/>
    <property type="match status" value="1"/>
</dbReference>
<dbReference type="PROSITE" id="PS50873">
    <property type="entry name" value="PEROXIDASE_4"/>
    <property type="match status" value="1"/>
</dbReference>
<keyword evidence="7" id="KW-0812">Transmembrane</keyword>
<comment type="caution">
    <text evidence="9">The sequence shown here is derived from an EMBL/GenBank/DDBJ whole genome shotgun (WGS) entry which is preliminary data.</text>
</comment>
<evidence type="ECO:0000256" key="6">
    <source>
        <dbReference type="SAM" id="MobiDB-lite"/>
    </source>
</evidence>
<evidence type="ECO:0000256" key="4">
    <source>
        <dbReference type="ARBA" id="ARBA00023002"/>
    </source>
</evidence>
<keyword evidence="5" id="KW-0408">Iron</keyword>
<dbReference type="SUPFAM" id="SSF48113">
    <property type="entry name" value="Heme-dependent peroxidases"/>
    <property type="match status" value="1"/>
</dbReference>
<dbReference type="InterPro" id="IPR010255">
    <property type="entry name" value="Haem_peroxidase_sf"/>
</dbReference>
<gene>
    <name evidence="9" type="ORF">JRO89_XS07G0183900</name>
</gene>
<feature type="region of interest" description="Disordered" evidence="6">
    <location>
        <begin position="291"/>
        <end position="322"/>
    </location>
</feature>
<organism evidence="9 10">
    <name type="scientific">Xanthoceras sorbifolium</name>
    <dbReference type="NCBI Taxonomy" id="99658"/>
    <lineage>
        <taxon>Eukaryota</taxon>
        <taxon>Viridiplantae</taxon>
        <taxon>Streptophyta</taxon>
        <taxon>Embryophyta</taxon>
        <taxon>Tracheophyta</taxon>
        <taxon>Spermatophyta</taxon>
        <taxon>Magnoliopsida</taxon>
        <taxon>eudicotyledons</taxon>
        <taxon>Gunneridae</taxon>
        <taxon>Pentapetalae</taxon>
        <taxon>rosids</taxon>
        <taxon>malvids</taxon>
        <taxon>Sapindales</taxon>
        <taxon>Sapindaceae</taxon>
        <taxon>Xanthoceroideae</taxon>
        <taxon>Xanthoceras</taxon>
    </lineage>
</organism>
<keyword evidence="7" id="KW-0472">Membrane</keyword>
<dbReference type="PRINTS" id="PR00458">
    <property type="entry name" value="PEROXIDASE"/>
</dbReference>
<comment type="similarity">
    <text evidence="2">Belongs to the peroxidase family. Ascorbate peroxidase subfamily.</text>
</comment>
<evidence type="ECO:0000256" key="5">
    <source>
        <dbReference type="ARBA" id="ARBA00023004"/>
    </source>
</evidence>
<name>A0ABQ8HU72_9ROSI</name>
<protein>
    <recommendedName>
        <fullName evidence="8">Plant heme peroxidase family profile domain-containing protein</fullName>
    </recommendedName>
</protein>
<dbReference type="PROSITE" id="PS00435">
    <property type="entry name" value="PEROXIDASE_1"/>
    <property type="match status" value="1"/>
</dbReference>
<dbReference type="Gene3D" id="1.10.520.10">
    <property type="match status" value="1"/>
</dbReference>